<dbReference type="InterPro" id="IPR059000">
    <property type="entry name" value="ATPase_P-type_domA"/>
</dbReference>
<keyword evidence="15 16" id="KW-0472">Membrane</keyword>
<feature type="domain" description="HMA" evidence="17">
    <location>
        <begin position="173"/>
        <end position="239"/>
    </location>
</feature>
<keyword evidence="14" id="KW-0406">Ion transport</keyword>
<dbReference type="InterPro" id="IPR036163">
    <property type="entry name" value="HMA_dom_sf"/>
</dbReference>
<reference evidence="18 19" key="1">
    <citation type="submission" date="2016-03" db="EMBL/GenBank/DDBJ databases">
        <authorList>
            <person name="Devillers H."/>
        </authorList>
    </citation>
    <scope>NUCLEOTIDE SEQUENCE [LARGE SCALE GENOMIC DNA]</scope>
    <source>
        <strain evidence="18">CBS 10888</strain>
    </source>
</reference>
<evidence type="ECO:0000256" key="8">
    <source>
        <dbReference type="ARBA" id="ARBA00022796"/>
    </source>
</evidence>
<evidence type="ECO:0000256" key="5">
    <source>
        <dbReference type="ARBA" id="ARBA00022723"/>
    </source>
</evidence>
<keyword evidence="5 16" id="KW-0479">Metal-binding</keyword>
<dbReference type="InterPro" id="IPR006121">
    <property type="entry name" value="HMA_dom"/>
</dbReference>
<dbReference type="PROSITE" id="PS01047">
    <property type="entry name" value="HMA_1"/>
    <property type="match status" value="1"/>
</dbReference>
<dbReference type="InterPro" id="IPR023214">
    <property type="entry name" value="HAD_sf"/>
</dbReference>
<dbReference type="Pfam" id="PF00122">
    <property type="entry name" value="E1-E2_ATPase"/>
    <property type="match status" value="1"/>
</dbReference>
<evidence type="ECO:0000256" key="7">
    <source>
        <dbReference type="ARBA" id="ARBA00022741"/>
    </source>
</evidence>
<dbReference type="CDD" id="cd00371">
    <property type="entry name" value="HMA"/>
    <property type="match status" value="3"/>
</dbReference>
<protein>
    <submittedName>
        <fullName evidence="18">LADA_0A02234g1_1</fullName>
    </submittedName>
</protein>
<dbReference type="InterPro" id="IPR017969">
    <property type="entry name" value="Heavy-metal-associated_CS"/>
</dbReference>
<feature type="domain" description="HMA" evidence="17">
    <location>
        <begin position="5"/>
        <end position="71"/>
    </location>
</feature>
<feature type="transmembrane region" description="Helical" evidence="16">
    <location>
        <begin position="261"/>
        <end position="283"/>
    </location>
</feature>
<dbReference type="InterPro" id="IPR018303">
    <property type="entry name" value="ATPase_P-typ_P_site"/>
</dbReference>
<evidence type="ECO:0000256" key="9">
    <source>
        <dbReference type="ARBA" id="ARBA00022840"/>
    </source>
</evidence>
<evidence type="ECO:0000256" key="15">
    <source>
        <dbReference type="ARBA" id="ARBA00023136"/>
    </source>
</evidence>
<dbReference type="PANTHER" id="PTHR43520">
    <property type="entry name" value="ATP7, ISOFORM B"/>
    <property type="match status" value="1"/>
</dbReference>
<dbReference type="OrthoDB" id="432719at2759"/>
<evidence type="ECO:0000256" key="16">
    <source>
        <dbReference type="RuleBase" id="RU362081"/>
    </source>
</evidence>
<evidence type="ECO:0000256" key="14">
    <source>
        <dbReference type="ARBA" id="ARBA00023065"/>
    </source>
</evidence>
<dbReference type="Gene3D" id="3.30.70.100">
    <property type="match status" value="3"/>
</dbReference>
<keyword evidence="3" id="KW-0813">Transport</keyword>
<dbReference type="NCBIfam" id="TIGR00003">
    <property type="entry name" value="copper ion binding protein"/>
    <property type="match status" value="2"/>
</dbReference>
<dbReference type="GO" id="GO:0005507">
    <property type="term" value="F:copper ion binding"/>
    <property type="evidence" value="ECO:0007669"/>
    <property type="project" value="EnsemblFungi"/>
</dbReference>
<evidence type="ECO:0000256" key="12">
    <source>
        <dbReference type="ARBA" id="ARBA00022989"/>
    </source>
</evidence>
<dbReference type="SUPFAM" id="SSF81665">
    <property type="entry name" value="Calcium ATPase, transmembrane domain M"/>
    <property type="match status" value="1"/>
</dbReference>
<evidence type="ECO:0000256" key="2">
    <source>
        <dbReference type="ARBA" id="ARBA00006024"/>
    </source>
</evidence>
<dbReference type="FunFam" id="3.30.70.100:FF:000043">
    <property type="entry name" value="Copper-transporting ATPase 2"/>
    <property type="match status" value="2"/>
</dbReference>
<dbReference type="GO" id="GO:0043682">
    <property type="term" value="F:P-type divalent copper transporter activity"/>
    <property type="evidence" value="ECO:0007669"/>
    <property type="project" value="TreeGrafter"/>
</dbReference>
<keyword evidence="10" id="KW-0460">Magnesium</keyword>
<dbReference type="CDD" id="cd02094">
    <property type="entry name" value="P-type_ATPase_Cu-like"/>
    <property type="match status" value="1"/>
</dbReference>
<gene>
    <name evidence="18" type="ORF">LADA_0A02234G</name>
</gene>
<feature type="transmembrane region" description="Helical" evidence="16">
    <location>
        <begin position="890"/>
        <end position="912"/>
    </location>
</feature>
<keyword evidence="8" id="KW-0187">Copper transport</keyword>
<keyword evidence="6" id="KW-0677">Repeat</keyword>
<keyword evidence="7 16" id="KW-0547">Nucleotide-binding</keyword>
<dbReference type="GO" id="GO:0006879">
    <property type="term" value="P:intracellular iron ion homeostasis"/>
    <property type="evidence" value="ECO:0007669"/>
    <property type="project" value="EnsemblFungi"/>
</dbReference>
<dbReference type="PANTHER" id="PTHR43520:SF8">
    <property type="entry name" value="P-TYPE CU(+) TRANSPORTER"/>
    <property type="match status" value="1"/>
</dbReference>
<evidence type="ECO:0000313" key="18">
    <source>
        <dbReference type="EMBL" id="SCU77791.1"/>
    </source>
</evidence>
<dbReference type="NCBIfam" id="TIGR01525">
    <property type="entry name" value="ATPase-IB_hvy"/>
    <property type="match status" value="1"/>
</dbReference>
<dbReference type="GO" id="GO:0005524">
    <property type="term" value="F:ATP binding"/>
    <property type="evidence" value="ECO:0007669"/>
    <property type="project" value="UniProtKB-UniRule"/>
</dbReference>
<evidence type="ECO:0000256" key="10">
    <source>
        <dbReference type="ARBA" id="ARBA00022842"/>
    </source>
</evidence>
<dbReference type="STRING" id="1266660.A0A1G4IMB6"/>
<feature type="transmembrane region" description="Helical" evidence="16">
    <location>
        <begin position="344"/>
        <end position="362"/>
    </location>
</feature>
<organism evidence="18 19">
    <name type="scientific">Lachancea dasiensis</name>
    <dbReference type="NCBI Taxonomy" id="1072105"/>
    <lineage>
        <taxon>Eukaryota</taxon>
        <taxon>Fungi</taxon>
        <taxon>Dikarya</taxon>
        <taxon>Ascomycota</taxon>
        <taxon>Saccharomycotina</taxon>
        <taxon>Saccharomycetes</taxon>
        <taxon>Saccharomycetales</taxon>
        <taxon>Saccharomycetaceae</taxon>
        <taxon>Lachancea</taxon>
    </lineage>
</organism>
<dbReference type="GO" id="GO:0060003">
    <property type="term" value="P:copper ion export"/>
    <property type="evidence" value="ECO:0007669"/>
    <property type="project" value="EnsemblFungi"/>
</dbReference>
<keyword evidence="19" id="KW-1185">Reference proteome</keyword>
<dbReference type="Pfam" id="PF00702">
    <property type="entry name" value="Hydrolase"/>
    <property type="match status" value="1"/>
</dbReference>
<dbReference type="PRINTS" id="PR00119">
    <property type="entry name" value="CATATPASE"/>
</dbReference>
<keyword evidence="11" id="KW-1278">Translocase</keyword>
<dbReference type="PRINTS" id="PR00943">
    <property type="entry name" value="CUATPASE"/>
</dbReference>
<comment type="similarity">
    <text evidence="2 16">Belongs to the cation transport ATPase (P-type) (TC 3.A.3) family. Type IB subfamily.</text>
</comment>
<dbReference type="GO" id="GO:0055070">
    <property type="term" value="P:copper ion homeostasis"/>
    <property type="evidence" value="ECO:0007669"/>
    <property type="project" value="TreeGrafter"/>
</dbReference>
<dbReference type="InterPro" id="IPR008250">
    <property type="entry name" value="ATPase_P-typ_transduc_dom_A_sf"/>
</dbReference>
<dbReference type="PRINTS" id="PR00942">
    <property type="entry name" value="CUATPASEI"/>
</dbReference>
<dbReference type="Gene3D" id="2.70.150.10">
    <property type="entry name" value="Calcium-transporting ATPase, cytoplasmic transduction domain A"/>
    <property type="match status" value="1"/>
</dbReference>
<dbReference type="InterPro" id="IPR036412">
    <property type="entry name" value="HAD-like_sf"/>
</dbReference>
<name>A0A1G4IMB6_9SACH</name>
<evidence type="ECO:0000256" key="3">
    <source>
        <dbReference type="ARBA" id="ARBA00022448"/>
    </source>
</evidence>
<keyword evidence="9 16" id="KW-0067">ATP-binding</keyword>
<evidence type="ECO:0000256" key="1">
    <source>
        <dbReference type="ARBA" id="ARBA00004127"/>
    </source>
</evidence>
<dbReference type="GO" id="GO:0012510">
    <property type="term" value="C:trans-Golgi network transport vesicle membrane"/>
    <property type="evidence" value="ECO:0007669"/>
    <property type="project" value="EnsemblFungi"/>
</dbReference>
<feature type="domain" description="HMA" evidence="17">
    <location>
        <begin position="83"/>
        <end position="149"/>
    </location>
</feature>
<evidence type="ECO:0000256" key="4">
    <source>
        <dbReference type="ARBA" id="ARBA00022692"/>
    </source>
</evidence>
<evidence type="ECO:0000256" key="6">
    <source>
        <dbReference type="ARBA" id="ARBA00022737"/>
    </source>
</evidence>
<keyword evidence="12 16" id="KW-1133">Transmembrane helix</keyword>
<dbReference type="InterPro" id="IPR006122">
    <property type="entry name" value="HMA_Cu_ion-bd"/>
</dbReference>
<dbReference type="PROSITE" id="PS50846">
    <property type="entry name" value="HMA_2"/>
    <property type="match status" value="3"/>
</dbReference>
<accession>A0A1G4IMB6</accession>
<sequence>MVGTSSAILEVSGMTCGACVATIEKQAQSMEGVQEVVVSLATNECRVKFDSEVVSAEDVVTVIEDCGFDARVVKVHESQASCKSARFQIQGMTCASCVMSITKNVQKVDGVRNVAVSLVTEECCVEFEKSRVTSAEICQVIEDCGFDARLLEEHEQQGVEDGFDDKSLLPNRKQTTLKVVGLHDDAGKASIEASLSTEPGVSKVDVDLDSALVTLHYDSSITGVRSLASKIDNLGFHSSPSSSFDNIAQIKALDKIREIRFWQNSCIQACCGMTLMLLLYKLIPKWAPQVMRNFFVYHQTPLPGLFYRDIIGLLISCYIQFWVGRHFYISGWKAIRHGSGSMDTFVLISTMCAFSFSLYSLSTNIWKRSERLPNVVFDASTMLIGFISVGKLLENKAKSQTNSSLSKLLSLAPSNCTIIENDTPQEIPVEYLQVGDIIEIKPGAKIPTDGIIIEGESEIDESLITGESLMVPRYVGYTVIGGSINGPGRFLFKATKVGDDTKLSHIIQTMKQAQLSKAPIQHYADYLASKFVPFILTLALITFVSWYILCHTLENPPVIFDDPNGKFFICLQMTISVIVVACPCALGLAAPTAIMVGTGLGARHGVLIKGGEVLEKCSSLETFLFDKTGTLTTGHMVVDQYVPMGGCISLTLEQAACIKTISATSEHPVAKAIFDYTSRFLDDSTMTAKVLNSKSVIGGGVIGDCEINGVQTTIILGNKSILQNCSLLPDPQGTVSFVEIDGELVGRFEVSDRIKNDSRQVVNYLISKGHRVCMVTGDNHGSAMKVALELGIDANNVYSELTPFEKNQMVEQLQDGGQTQVAFVGDGINDSPALVTSDLGISVSTGTDIAMEAADVILLSSSEPDLASLQQLVYALDIASATLRQIRVNFFWAVCYNVFMLPIAMGVLVPWSITLDPIVAVACMAASSVSVVGSSLLLNKWKPPSLENANRLRFRTTDSSRFLPPWLARIFRRNQTAELDDIELQTGLMS</sequence>
<dbReference type="Gene3D" id="3.40.1110.10">
    <property type="entry name" value="Calcium-transporting ATPase, cytoplasmic domain N"/>
    <property type="match status" value="1"/>
</dbReference>
<evidence type="ECO:0000256" key="13">
    <source>
        <dbReference type="ARBA" id="ARBA00023008"/>
    </source>
</evidence>
<dbReference type="Pfam" id="PF00403">
    <property type="entry name" value="HMA"/>
    <property type="match status" value="3"/>
</dbReference>
<dbReference type="GO" id="GO:0016887">
    <property type="term" value="F:ATP hydrolysis activity"/>
    <property type="evidence" value="ECO:0007669"/>
    <property type="project" value="InterPro"/>
</dbReference>
<dbReference type="InterPro" id="IPR027256">
    <property type="entry name" value="P-typ_ATPase_IB"/>
</dbReference>
<evidence type="ECO:0000313" key="19">
    <source>
        <dbReference type="Proteomes" id="UP000190274"/>
    </source>
</evidence>
<dbReference type="InterPro" id="IPR023299">
    <property type="entry name" value="ATPase_P-typ_cyto_dom_N"/>
</dbReference>
<evidence type="ECO:0000256" key="11">
    <source>
        <dbReference type="ARBA" id="ARBA00022967"/>
    </source>
</evidence>
<comment type="subcellular location">
    <subcellularLocation>
        <location evidence="1">Endomembrane system</location>
        <topology evidence="1">Multi-pass membrane protein</topology>
    </subcellularLocation>
    <subcellularLocation>
        <location evidence="16">Membrane</location>
    </subcellularLocation>
</comment>
<dbReference type="InterPro" id="IPR001757">
    <property type="entry name" value="P_typ_ATPase"/>
</dbReference>
<dbReference type="Proteomes" id="UP000190274">
    <property type="component" value="Chromosome A"/>
</dbReference>
<proteinExistence type="inferred from homology"/>
<feature type="transmembrane region" description="Helical" evidence="16">
    <location>
        <begin position="531"/>
        <end position="549"/>
    </location>
</feature>
<dbReference type="SUPFAM" id="SSF55008">
    <property type="entry name" value="HMA, heavy metal-associated domain"/>
    <property type="match status" value="3"/>
</dbReference>
<dbReference type="Gene3D" id="3.40.50.1000">
    <property type="entry name" value="HAD superfamily/HAD-like"/>
    <property type="match status" value="1"/>
</dbReference>
<keyword evidence="4 16" id="KW-0812">Transmembrane</keyword>
<feature type="transmembrane region" description="Helical" evidence="16">
    <location>
        <begin position="569"/>
        <end position="590"/>
    </location>
</feature>
<dbReference type="PROSITE" id="PS00154">
    <property type="entry name" value="ATPASE_E1_E2"/>
    <property type="match status" value="1"/>
</dbReference>
<dbReference type="EMBL" id="LT598460">
    <property type="protein sequence ID" value="SCU77791.1"/>
    <property type="molecule type" value="Genomic_DNA"/>
</dbReference>
<feature type="transmembrane region" description="Helical" evidence="16">
    <location>
        <begin position="305"/>
        <end position="323"/>
    </location>
</feature>
<dbReference type="SUPFAM" id="SSF81653">
    <property type="entry name" value="Calcium ATPase, transduction domain A"/>
    <property type="match status" value="1"/>
</dbReference>
<dbReference type="NCBIfam" id="TIGR01494">
    <property type="entry name" value="ATPase_P-type"/>
    <property type="match status" value="1"/>
</dbReference>
<keyword evidence="13" id="KW-0186">Copper</keyword>
<dbReference type="FunFam" id="2.70.150.10:FF:000002">
    <property type="entry name" value="Copper-transporting ATPase 1, putative"/>
    <property type="match status" value="1"/>
</dbReference>
<dbReference type="InterPro" id="IPR023298">
    <property type="entry name" value="ATPase_P-typ_TM_dom_sf"/>
</dbReference>
<dbReference type="AlphaFoldDB" id="A0A1G4IMB6"/>
<dbReference type="SUPFAM" id="SSF56784">
    <property type="entry name" value="HAD-like"/>
    <property type="match status" value="1"/>
</dbReference>
<evidence type="ECO:0000259" key="17">
    <source>
        <dbReference type="PROSITE" id="PS50846"/>
    </source>
</evidence>
<feature type="transmembrane region" description="Helical" evidence="16">
    <location>
        <begin position="918"/>
        <end position="938"/>
    </location>
</feature>